<dbReference type="EMBL" id="VGLS01000224">
    <property type="protein sequence ID" value="MBM3223924.1"/>
    <property type="molecule type" value="Genomic_DNA"/>
</dbReference>
<name>A0A937VZ99_UNCTE</name>
<organism evidence="5 6">
    <name type="scientific">Tectimicrobiota bacterium</name>
    <dbReference type="NCBI Taxonomy" id="2528274"/>
    <lineage>
        <taxon>Bacteria</taxon>
        <taxon>Pseudomonadati</taxon>
        <taxon>Nitrospinota/Tectimicrobiota group</taxon>
        <taxon>Candidatus Tectimicrobiota</taxon>
    </lineage>
</organism>
<dbReference type="PIRSF" id="PIRSF004846">
    <property type="entry name" value="ModA"/>
    <property type="match status" value="1"/>
</dbReference>
<accession>A0A937VZ99</accession>
<dbReference type="GO" id="GO:0046872">
    <property type="term" value="F:metal ion binding"/>
    <property type="evidence" value="ECO:0007669"/>
    <property type="project" value="UniProtKB-KW"/>
</dbReference>
<reference evidence="5" key="1">
    <citation type="submission" date="2019-03" db="EMBL/GenBank/DDBJ databases">
        <title>Lake Tanganyika Metagenome-Assembled Genomes (MAGs).</title>
        <authorList>
            <person name="Tran P."/>
        </authorList>
    </citation>
    <scope>NUCLEOTIDE SEQUENCE</scope>
    <source>
        <strain evidence="5">K_DeepCast_65m_m2_066</strain>
    </source>
</reference>
<feature type="binding site" evidence="4">
    <location>
        <position position="84"/>
    </location>
    <ligand>
        <name>molybdate</name>
        <dbReference type="ChEBI" id="CHEBI:36264"/>
    </ligand>
</feature>
<dbReference type="InterPro" id="IPR005950">
    <property type="entry name" value="ModA"/>
</dbReference>
<dbReference type="GO" id="GO:0030973">
    <property type="term" value="F:molybdate ion binding"/>
    <property type="evidence" value="ECO:0007669"/>
    <property type="project" value="TreeGrafter"/>
</dbReference>
<feature type="binding site" evidence="4">
    <location>
        <position position="215"/>
    </location>
    <ligand>
        <name>molybdate</name>
        <dbReference type="ChEBI" id="CHEBI:36264"/>
    </ligand>
</feature>
<proteinExistence type="inferred from homology"/>
<dbReference type="CDD" id="cd13538">
    <property type="entry name" value="PBP2_ModA_like_1"/>
    <property type="match status" value="1"/>
</dbReference>
<keyword evidence="2 4" id="KW-0479">Metal-binding</keyword>
<evidence type="ECO:0000256" key="3">
    <source>
        <dbReference type="ARBA" id="ARBA00022729"/>
    </source>
</evidence>
<protein>
    <submittedName>
        <fullName evidence="5">Molybdate ABC transporter substrate-binding protein</fullName>
    </submittedName>
</protein>
<dbReference type="InterPro" id="IPR050682">
    <property type="entry name" value="ModA/WtpA"/>
</dbReference>
<gene>
    <name evidence="5" type="primary">modA</name>
    <name evidence="5" type="ORF">FJZ47_09000</name>
</gene>
<evidence type="ECO:0000256" key="2">
    <source>
        <dbReference type="ARBA" id="ARBA00022723"/>
    </source>
</evidence>
<dbReference type="Pfam" id="PF13531">
    <property type="entry name" value="SBP_bac_11"/>
    <property type="match status" value="1"/>
</dbReference>
<evidence type="ECO:0000313" key="6">
    <source>
        <dbReference type="Proteomes" id="UP000712673"/>
    </source>
</evidence>
<dbReference type="PANTHER" id="PTHR30632">
    <property type="entry name" value="MOLYBDATE-BINDING PERIPLASMIC PROTEIN"/>
    <property type="match status" value="1"/>
</dbReference>
<evidence type="ECO:0000313" key="5">
    <source>
        <dbReference type="EMBL" id="MBM3223924.1"/>
    </source>
</evidence>
<dbReference type="AlphaFoldDB" id="A0A937VZ99"/>
<dbReference type="GO" id="GO:0015689">
    <property type="term" value="P:molybdate ion transport"/>
    <property type="evidence" value="ECO:0007669"/>
    <property type="project" value="InterPro"/>
</dbReference>
<feature type="binding site" evidence="4">
    <location>
        <position position="56"/>
    </location>
    <ligand>
        <name>molybdate</name>
        <dbReference type="ChEBI" id="CHEBI:36264"/>
    </ligand>
</feature>
<comment type="caution">
    <text evidence="5">The sequence shown here is derived from an EMBL/GenBank/DDBJ whole genome shotgun (WGS) entry which is preliminary data.</text>
</comment>
<feature type="binding site" evidence="4">
    <location>
        <position position="197"/>
    </location>
    <ligand>
        <name>molybdate</name>
        <dbReference type="ChEBI" id="CHEBI:36264"/>
    </ligand>
</feature>
<dbReference type="Gene3D" id="3.40.190.10">
    <property type="entry name" value="Periplasmic binding protein-like II"/>
    <property type="match status" value="2"/>
</dbReference>
<sequence length="282" mass="30877">MRGQRTRRQCLAPVPSRIHWHWTFHLCLLGGLLAQFCLAQAPASPKGELVVFAAASLTEALTEIGKRLESLHQGLKIAYNFGGSPTLRTQLEQGALADVFISADLTQMDLARTTGVVQGEAVLFARNRLVMIVPRENPKQLRSFQDLAMPGLKLSLAAPRVPAGQYSRQAFHQAQSEYGADFAARVLRNLASEEESVKQVVTKVQLGEADAGIVYVSDVTPAVRKHVLTLPIPEVYNPRVMYPVALTAGLKNRHAAEVFMAFVLSPEGQAILAAHHFLPVRD</sequence>
<dbReference type="PANTHER" id="PTHR30632:SF0">
    <property type="entry name" value="SULFATE-BINDING PROTEIN"/>
    <property type="match status" value="1"/>
</dbReference>
<evidence type="ECO:0000256" key="4">
    <source>
        <dbReference type="PIRSR" id="PIRSR004846-1"/>
    </source>
</evidence>
<keyword evidence="3" id="KW-0732">Signal</keyword>
<dbReference type="NCBIfam" id="TIGR01256">
    <property type="entry name" value="modA"/>
    <property type="match status" value="1"/>
</dbReference>
<keyword evidence="4" id="KW-0500">Molybdenum</keyword>
<dbReference type="SUPFAM" id="SSF53850">
    <property type="entry name" value="Periplasmic binding protein-like II"/>
    <property type="match status" value="1"/>
</dbReference>
<evidence type="ECO:0000256" key="1">
    <source>
        <dbReference type="ARBA" id="ARBA00009175"/>
    </source>
</evidence>
<feature type="binding site" evidence="4">
    <location>
        <position position="163"/>
    </location>
    <ligand>
        <name>molybdate</name>
        <dbReference type="ChEBI" id="CHEBI:36264"/>
    </ligand>
</feature>
<comment type="similarity">
    <text evidence="1">Belongs to the bacterial solute-binding protein ModA family.</text>
</comment>
<dbReference type="Proteomes" id="UP000712673">
    <property type="component" value="Unassembled WGS sequence"/>
</dbReference>